<evidence type="ECO:0000313" key="2">
    <source>
        <dbReference type="Proteomes" id="UP000008021"/>
    </source>
</evidence>
<accession>A0A0E0EWX3</accession>
<sequence>MMVVVHDRLVSILLEVWQTEYVFFINPANGNGMSESLFEMMNAFHDICRKDIKFKTSHYYLNVCSTNY</sequence>
<protein>
    <submittedName>
        <fullName evidence="1">Uncharacterized protein</fullName>
    </submittedName>
</protein>
<dbReference type="AlphaFoldDB" id="A0A0E0EWX3"/>
<name>A0A0E0EWX3_9ORYZ</name>
<reference evidence="1" key="2">
    <citation type="submission" date="2018-05" db="EMBL/GenBank/DDBJ databases">
        <title>OmerRS3 (Oryza meridionalis Reference Sequence Version 3).</title>
        <authorList>
            <person name="Zhang J."/>
            <person name="Kudrna D."/>
            <person name="Lee S."/>
            <person name="Talag J."/>
            <person name="Welchert J."/>
            <person name="Wing R.A."/>
        </authorList>
    </citation>
    <scope>NUCLEOTIDE SEQUENCE [LARGE SCALE GENOMIC DNA]</scope>
    <source>
        <strain evidence="1">cv. OR44</strain>
    </source>
</reference>
<organism evidence="1">
    <name type="scientific">Oryza meridionalis</name>
    <dbReference type="NCBI Taxonomy" id="40149"/>
    <lineage>
        <taxon>Eukaryota</taxon>
        <taxon>Viridiplantae</taxon>
        <taxon>Streptophyta</taxon>
        <taxon>Embryophyta</taxon>
        <taxon>Tracheophyta</taxon>
        <taxon>Spermatophyta</taxon>
        <taxon>Magnoliopsida</taxon>
        <taxon>Liliopsida</taxon>
        <taxon>Poales</taxon>
        <taxon>Poaceae</taxon>
        <taxon>BOP clade</taxon>
        <taxon>Oryzoideae</taxon>
        <taxon>Oryzeae</taxon>
        <taxon>Oryzinae</taxon>
        <taxon>Oryza</taxon>
    </lineage>
</organism>
<dbReference type="Proteomes" id="UP000008021">
    <property type="component" value="Chromosome 10"/>
</dbReference>
<dbReference type="HOGENOM" id="CLU_2798251_0_0_1"/>
<proteinExistence type="predicted"/>
<dbReference type="EnsemblPlants" id="OMERI10G05000.1">
    <property type="protein sequence ID" value="OMERI10G05000.1"/>
    <property type="gene ID" value="OMERI10G05000"/>
</dbReference>
<evidence type="ECO:0000313" key="1">
    <source>
        <dbReference type="EnsemblPlants" id="OMERI10G05000.1"/>
    </source>
</evidence>
<dbReference type="Gramene" id="OMERI10G05000.1">
    <property type="protein sequence ID" value="OMERI10G05000.1"/>
    <property type="gene ID" value="OMERI10G05000"/>
</dbReference>
<keyword evidence="2" id="KW-1185">Reference proteome</keyword>
<dbReference type="STRING" id="40149.A0A0E0EWX3"/>
<reference evidence="1" key="1">
    <citation type="submission" date="2015-04" db="UniProtKB">
        <authorList>
            <consortium name="EnsemblPlants"/>
        </authorList>
    </citation>
    <scope>IDENTIFICATION</scope>
</reference>